<name>A0ABN9EV31_9NEOB</name>
<keyword evidence="2" id="KW-1185">Reference proteome</keyword>
<feature type="non-terminal residue" evidence="1">
    <location>
        <position position="1"/>
    </location>
</feature>
<dbReference type="EMBL" id="CATNWA010015981">
    <property type="protein sequence ID" value="CAI9588685.1"/>
    <property type="molecule type" value="Genomic_DNA"/>
</dbReference>
<reference evidence="1" key="1">
    <citation type="submission" date="2023-05" db="EMBL/GenBank/DDBJ databases">
        <authorList>
            <person name="Stuckert A."/>
        </authorList>
    </citation>
    <scope>NUCLEOTIDE SEQUENCE</scope>
</reference>
<organism evidence="1 2">
    <name type="scientific">Staurois parvus</name>
    <dbReference type="NCBI Taxonomy" id="386267"/>
    <lineage>
        <taxon>Eukaryota</taxon>
        <taxon>Metazoa</taxon>
        <taxon>Chordata</taxon>
        <taxon>Craniata</taxon>
        <taxon>Vertebrata</taxon>
        <taxon>Euteleostomi</taxon>
        <taxon>Amphibia</taxon>
        <taxon>Batrachia</taxon>
        <taxon>Anura</taxon>
        <taxon>Neobatrachia</taxon>
        <taxon>Ranoidea</taxon>
        <taxon>Ranidae</taxon>
        <taxon>Staurois</taxon>
    </lineage>
</organism>
<gene>
    <name evidence="1" type="ORF">SPARVUS_LOCUS10790015</name>
</gene>
<evidence type="ECO:0000313" key="2">
    <source>
        <dbReference type="Proteomes" id="UP001162483"/>
    </source>
</evidence>
<proteinExistence type="predicted"/>
<protein>
    <submittedName>
        <fullName evidence="1">Uncharacterized protein</fullName>
    </submittedName>
</protein>
<accession>A0ABN9EV31</accession>
<evidence type="ECO:0000313" key="1">
    <source>
        <dbReference type="EMBL" id="CAI9588685.1"/>
    </source>
</evidence>
<comment type="caution">
    <text evidence="1">The sequence shown here is derived from an EMBL/GenBank/DDBJ whole genome shotgun (WGS) entry which is preliminary data.</text>
</comment>
<sequence>KAGPCTTQLKVNLKEIRQKLDRKLYSVWPALVLSVYLTQRSRFSKSAALRIWCSGA</sequence>
<dbReference type="Proteomes" id="UP001162483">
    <property type="component" value="Unassembled WGS sequence"/>
</dbReference>